<dbReference type="SMR" id="A0A1D6KZG1"/>
<dbReference type="GO" id="GO:0032259">
    <property type="term" value="P:methylation"/>
    <property type="evidence" value="ECO:0007669"/>
    <property type="project" value="UniProtKB-KW"/>
</dbReference>
<dbReference type="EMBL" id="CM007647">
    <property type="protein sequence ID" value="ONM07760.1"/>
    <property type="molecule type" value="Genomic_DNA"/>
</dbReference>
<gene>
    <name evidence="2" type="ORF">ZEAMMB73_Zm00001d033524</name>
</gene>
<name>A0A1D6KZG1_MAIZE</name>
<sequence>MRTAASALHASRRICRRSTTMRPTTMRATNSYAGSGLPVLIPVAQQPCARQALDLPPPFAIQIQAESRLRCRCGTCEQTAVLAYAPLDSCLFTTAITTSDERYNWPVPWPERLDVSYASVPDDSASNKEKFEADTKYWKQLISELCRAYVDKAGCCLSIMLAWAEAISGAPGVQPLLCPQGGPLLRKEVIGGDRKHQSRLDENKGSIILNFTNLCAMWNYANVQWPHSVGCLSCLQRSALVQCTIQRGSFIQALQLHNKGPDSYLFEKGRRSILTQPLQYSKHDWRLHDMCPISLDKPDIHKKVEQEELEKLARKAQLLPWVAWVGITMLLEKGADVNARNYCGQVTRADYLSGRTSLHFATHDGFVRCIRLLVADFVPSVALEDIASSVVDGGDCQTNSGSSPNSSSGQKFNESYVLSMNLILLFETITI</sequence>
<dbReference type="AlphaFoldDB" id="A0A1D6KZG1"/>
<dbReference type="GO" id="GO:0008168">
    <property type="term" value="F:methyltransferase activity"/>
    <property type="evidence" value="ECO:0007669"/>
    <property type="project" value="UniProtKB-KW"/>
</dbReference>
<dbReference type="ExpressionAtlas" id="A0A1D6KZG1">
    <property type="expression patterns" value="baseline"/>
</dbReference>
<keyword evidence="1" id="KW-0489">Methyltransferase</keyword>
<evidence type="ECO:0000256" key="1">
    <source>
        <dbReference type="ARBA" id="ARBA00022603"/>
    </source>
</evidence>
<dbReference type="InParanoid" id="A0A1D6KZG1"/>
<dbReference type="STRING" id="4577.A0A1D6KZG1"/>
<dbReference type="SUPFAM" id="SSF48403">
    <property type="entry name" value="Ankyrin repeat"/>
    <property type="match status" value="1"/>
</dbReference>
<dbReference type="Gene3D" id="1.25.40.20">
    <property type="entry name" value="Ankyrin repeat-containing domain"/>
    <property type="match status" value="1"/>
</dbReference>
<accession>A0A1D6KZG1</accession>
<dbReference type="Pfam" id="PF03141">
    <property type="entry name" value="Methyltransf_29"/>
    <property type="match status" value="1"/>
</dbReference>
<keyword evidence="1" id="KW-0808">Transferase</keyword>
<evidence type="ECO:0000313" key="2">
    <source>
        <dbReference type="EMBL" id="ONM07760.1"/>
    </source>
</evidence>
<protein>
    <submittedName>
        <fullName evidence="2">Uncharacterized protein</fullName>
    </submittedName>
</protein>
<organism evidence="2">
    <name type="scientific">Zea mays</name>
    <name type="common">Maize</name>
    <dbReference type="NCBI Taxonomy" id="4577"/>
    <lineage>
        <taxon>Eukaryota</taxon>
        <taxon>Viridiplantae</taxon>
        <taxon>Streptophyta</taxon>
        <taxon>Embryophyta</taxon>
        <taxon>Tracheophyta</taxon>
        <taxon>Spermatophyta</taxon>
        <taxon>Magnoliopsida</taxon>
        <taxon>Liliopsida</taxon>
        <taxon>Poales</taxon>
        <taxon>Poaceae</taxon>
        <taxon>PACMAD clade</taxon>
        <taxon>Panicoideae</taxon>
        <taxon>Andropogonodae</taxon>
        <taxon>Andropogoneae</taxon>
        <taxon>Tripsacinae</taxon>
        <taxon>Zea</taxon>
    </lineage>
</organism>
<dbReference type="InterPro" id="IPR036770">
    <property type="entry name" value="Ankyrin_rpt-contain_sf"/>
</dbReference>
<reference evidence="2" key="1">
    <citation type="submission" date="2015-12" db="EMBL/GenBank/DDBJ databases">
        <title>Update maize B73 reference genome by single molecule sequencing technologies.</title>
        <authorList>
            <consortium name="Maize Genome Sequencing Project"/>
            <person name="Ware D."/>
        </authorList>
    </citation>
    <scope>NUCLEOTIDE SEQUENCE [LARGE SCALE GENOMIC DNA]</scope>
    <source>
        <tissue evidence="2">Seedling</tissue>
    </source>
</reference>
<proteinExistence type="predicted"/>
<dbReference type="InterPro" id="IPR004159">
    <property type="entry name" value="Put_SAM_MeTrfase"/>
</dbReference>